<proteinExistence type="predicted"/>
<name>H8I7W9_METCZ</name>
<feature type="transmembrane region" description="Helical" evidence="1">
    <location>
        <begin position="6"/>
        <end position="32"/>
    </location>
</feature>
<evidence type="ECO:0000256" key="1">
    <source>
        <dbReference type="SAM" id="Phobius"/>
    </source>
</evidence>
<accession>H8I7W9</accession>
<dbReference type="Proteomes" id="UP000005233">
    <property type="component" value="Chromosome"/>
</dbReference>
<dbReference type="KEGG" id="mez:Mtc_1619"/>
<keyword evidence="3" id="KW-1185">Reference proteome</keyword>
<gene>
    <name evidence="2" type="ordered locus">Mtc_1619</name>
</gene>
<evidence type="ECO:0000313" key="2">
    <source>
        <dbReference type="EMBL" id="AFD00369.1"/>
    </source>
</evidence>
<organism evidence="2 3">
    <name type="scientific">Methanocella conradii (strain DSM 24694 / JCM 17849 / CGMCC 1.5162 / HZ254)</name>
    <dbReference type="NCBI Taxonomy" id="1041930"/>
    <lineage>
        <taxon>Archaea</taxon>
        <taxon>Methanobacteriati</taxon>
        <taxon>Methanobacteriota</taxon>
        <taxon>Stenosarchaea group</taxon>
        <taxon>Methanomicrobia</taxon>
        <taxon>Methanocellales</taxon>
        <taxon>Methanocellaceae</taxon>
        <taxon>Methanocella</taxon>
    </lineage>
</organism>
<keyword evidence="1" id="KW-1133">Transmembrane helix</keyword>
<dbReference type="AlphaFoldDB" id="H8I7W9"/>
<dbReference type="EMBL" id="CP003243">
    <property type="protein sequence ID" value="AFD00369.1"/>
    <property type="molecule type" value="Genomic_DNA"/>
</dbReference>
<dbReference type="RefSeq" id="WP_014406200.1">
    <property type="nucleotide sequence ID" value="NC_017034.1"/>
</dbReference>
<dbReference type="eggNOG" id="arCOG08896">
    <property type="taxonomic scope" value="Archaea"/>
</dbReference>
<keyword evidence="1" id="KW-0472">Membrane</keyword>
<dbReference type="HOGENOM" id="CLU_199460_0_0_2"/>
<dbReference type="GeneID" id="11971757"/>
<keyword evidence="1" id="KW-0812">Transmembrane</keyword>
<evidence type="ECO:0000313" key="3">
    <source>
        <dbReference type="Proteomes" id="UP000005233"/>
    </source>
</evidence>
<sequence>MAEVKLNAAALGIAAAIIAAVVMLLLGILGNLGIYMGAVRMMEEWHMFFNLTPLGIIGGMI</sequence>
<reference evidence="2 3" key="1">
    <citation type="journal article" date="2012" name="J. Bacteriol.">
        <title>Complete genome sequence of a thermophilic methanogen, Methanocella conradii HZ254, isolated from Chinese rice field soil.</title>
        <authorList>
            <person name="Lu Z."/>
            <person name="Lu Y."/>
        </authorList>
    </citation>
    <scope>NUCLEOTIDE SEQUENCE [LARGE SCALE GENOMIC DNA]</scope>
    <source>
        <strain evidence="3">DSM 24694 / JCM 17849 / CGMCC 1.5162 / HZ254</strain>
    </source>
</reference>
<protein>
    <submittedName>
        <fullName evidence="2">Uncharacterized protein</fullName>
    </submittedName>
</protein>